<dbReference type="OrthoDB" id="9812531at2"/>
<dbReference type="GO" id="GO:0051301">
    <property type="term" value="P:cell division"/>
    <property type="evidence" value="ECO:0007669"/>
    <property type="project" value="UniProtKB-KW"/>
</dbReference>
<evidence type="ECO:0000256" key="9">
    <source>
        <dbReference type="ARBA" id="ARBA00022989"/>
    </source>
</evidence>
<accession>A0A147ETK5</accession>
<keyword evidence="11 12" id="KW-0131">Cell cycle</keyword>
<evidence type="ECO:0000256" key="1">
    <source>
        <dbReference type="ARBA" id="ARBA00003552"/>
    </source>
</evidence>
<keyword evidence="7 12" id="KW-0132">Cell division</keyword>
<evidence type="ECO:0000256" key="12">
    <source>
        <dbReference type="PIRNR" id="PIRNR003097"/>
    </source>
</evidence>
<dbReference type="Pfam" id="PF02687">
    <property type="entry name" value="FtsX"/>
    <property type="match status" value="1"/>
</dbReference>
<evidence type="ECO:0000259" key="15">
    <source>
        <dbReference type="Pfam" id="PF18075"/>
    </source>
</evidence>
<comment type="similarity">
    <text evidence="3 12">Belongs to the ABC-4 integral membrane protein family. FtsX subfamily.</text>
</comment>
<evidence type="ECO:0000256" key="3">
    <source>
        <dbReference type="ARBA" id="ARBA00007379"/>
    </source>
</evidence>
<evidence type="ECO:0000256" key="2">
    <source>
        <dbReference type="ARBA" id="ARBA00004651"/>
    </source>
</evidence>
<protein>
    <recommendedName>
        <fullName evidence="5 12">Cell division protein FtsX</fullName>
    </recommendedName>
</protein>
<sequence>MRFGLILSEAFSGLRRNASMVISVILVTFVSLTFVGAAMLMQMQIGKMQSYWADRAQVAVFMCSTVSDSATCTPGEAATQEQIDAVRATLEGDALKPLIRDYSFSTSDEAFQNAQGLLSSDIAGVVTADQFNATFSINLVNQSQSDVIAEAFSGQAGVEEVKDQMQYLEPLFQSLTVATYVAVGIAGLMLIAAVLLIATTIRLSAFARRRELGIMRLVGASNRFIQTPFILEGVLAALIGSALASVAVWAIVQVGVERYLRDRIGFITSWVGLSDVAIVVPVIVVIGVVLSALSAGFAIRRWLRA</sequence>
<evidence type="ECO:0000313" key="17">
    <source>
        <dbReference type="Proteomes" id="UP000075025"/>
    </source>
</evidence>
<dbReference type="NCBIfam" id="NF038346">
    <property type="entry name" value="FtsX_actino"/>
    <property type="match status" value="1"/>
</dbReference>
<dbReference type="Pfam" id="PF18075">
    <property type="entry name" value="FtsX_ECD"/>
    <property type="match status" value="1"/>
</dbReference>
<dbReference type="PANTHER" id="PTHR47755">
    <property type="entry name" value="CELL DIVISION PROTEIN FTSX"/>
    <property type="match status" value="1"/>
</dbReference>
<dbReference type="EMBL" id="LDRT01000139">
    <property type="protein sequence ID" value="KTR88406.1"/>
    <property type="molecule type" value="Genomic_DNA"/>
</dbReference>
<dbReference type="InterPro" id="IPR004513">
    <property type="entry name" value="FtsX"/>
</dbReference>
<comment type="caution">
    <text evidence="16">The sequence shown here is derived from an EMBL/GenBank/DDBJ whole genome shotgun (WGS) entry which is preliminary data.</text>
</comment>
<dbReference type="PIRSF" id="PIRSF003097">
    <property type="entry name" value="FtsX"/>
    <property type="match status" value="1"/>
</dbReference>
<evidence type="ECO:0000256" key="4">
    <source>
        <dbReference type="ARBA" id="ARBA00011160"/>
    </source>
</evidence>
<feature type="transmembrane region" description="Helical" evidence="13">
    <location>
        <begin position="177"/>
        <end position="201"/>
    </location>
</feature>
<keyword evidence="6 12" id="KW-1003">Cell membrane</keyword>
<evidence type="ECO:0000256" key="6">
    <source>
        <dbReference type="ARBA" id="ARBA00022475"/>
    </source>
</evidence>
<keyword evidence="10 12" id="KW-0472">Membrane</keyword>
<organism evidence="16 17">
    <name type="scientific">Microbacterium testaceum</name>
    <name type="common">Aureobacterium testaceum</name>
    <name type="synonym">Brevibacterium testaceum</name>
    <dbReference type="NCBI Taxonomy" id="2033"/>
    <lineage>
        <taxon>Bacteria</taxon>
        <taxon>Bacillati</taxon>
        <taxon>Actinomycetota</taxon>
        <taxon>Actinomycetes</taxon>
        <taxon>Micrococcales</taxon>
        <taxon>Microbacteriaceae</taxon>
        <taxon>Microbacterium</taxon>
    </lineage>
</organism>
<gene>
    <name evidence="16" type="ORF">NS220_16310</name>
</gene>
<evidence type="ECO:0000256" key="11">
    <source>
        <dbReference type="ARBA" id="ARBA00023306"/>
    </source>
</evidence>
<dbReference type="RefSeq" id="WP_058625056.1">
    <property type="nucleotide sequence ID" value="NZ_LDRT01000139.1"/>
</dbReference>
<dbReference type="InterPro" id="IPR047929">
    <property type="entry name" value="FtsX_actino"/>
</dbReference>
<dbReference type="AlphaFoldDB" id="A0A147ETK5"/>
<evidence type="ECO:0000313" key="16">
    <source>
        <dbReference type="EMBL" id="KTR88406.1"/>
    </source>
</evidence>
<evidence type="ECO:0000259" key="14">
    <source>
        <dbReference type="Pfam" id="PF02687"/>
    </source>
</evidence>
<comment type="function">
    <text evidence="1">Part of the ABC transporter FtsEX involved in cellular division.</text>
</comment>
<evidence type="ECO:0000256" key="10">
    <source>
        <dbReference type="ARBA" id="ARBA00023136"/>
    </source>
</evidence>
<dbReference type="PATRIC" id="fig|2033.6.peg.813"/>
<dbReference type="Proteomes" id="UP000075025">
    <property type="component" value="Unassembled WGS sequence"/>
</dbReference>
<feature type="transmembrane region" description="Helical" evidence="13">
    <location>
        <begin position="276"/>
        <end position="299"/>
    </location>
</feature>
<reference evidence="16 17" key="1">
    <citation type="journal article" date="2016" name="Front. Microbiol.">
        <title>Genomic Resource of Rice Seed Associated Bacteria.</title>
        <authorList>
            <person name="Midha S."/>
            <person name="Bansal K."/>
            <person name="Sharma S."/>
            <person name="Kumar N."/>
            <person name="Patil P.P."/>
            <person name="Chaudhry V."/>
            <person name="Patil P.B."/>
        </authorList>
    </citation>
    <scope>NUCLEOTIDE SEQUENCE [LARGE SCALE GENOMIC DNA]</scope>
    <source>
        <strain evidence="16 17">NS220</strain>
    </source>
</reference>
<feature type="transmembrane region" description="Helical" evidence="13">
    <location>
        <begin position="229"/>
        <end position="256"/>
    </location>
</feature>
<dbReference type="InterPro" id="IPR003838">
    <property type="entry name" value="ABC3_permease_C"/>
</dbReference>
<evidence type="ECO:0000256" key="8">
    <source>
        <dbReference type="ARBA" id="ARBA00022692"/>
    </source>
</evidence>
<dbReference type="InterPro" id="IPR040690">
    <property type="entry name" value="FtsX_ECD"/>
</dbReference>
<feature type="transmembrane region" description="Helical" evidence="13">
    <location>
        <begin position="21"/>
        <end position="41"/>
    </location>
</feature>
<proteinExistence type="inferred from homology"/>
<comment type="subunit">
    <text evidence="4">Forms a membrane-associated complex with FtsE.</text>
</comment>
<evidence type="ECO:0000256" key="7">
    <source>
        <dbReference type="ARBA" id="ARBA00022618"/>
    </source>
</evidence>
<feature type="domain" description="FtsX extracellular" evidence="15">
    <location>
        <begin position="57"/>
        <end position="161"/>
    </location>
</feature>
<keyword evidence="9 13" id="KW-1133">Transmembrane helix</keyword>
<name>A0A147ETK5_MICTE</name>
<evidence type="ECO:0000256" key="13">
    <source>
        <dbReference type="SAM" id="Phobius"/>
    </source>
</evidence>
<comment type="subcellular location">
    <subcellularLocation>
        <location evidence="2">Cell membrane</location>
        <topology evidence="2">Multi-pass membrane protein</topology>
    </subcellularLocation>
</comment>
<dbReference type="PANTHER" id="PTHR47755:SF1">
    <property type="entry name" value="CELL DIVISION PROTEIN FTSX"/>
    <property type="match status" value="1"/>
</dbReference>
<feature type="domain" description="ABC3 transporter permease C-terminal" evidence="14">
    <location>
        <begin position="185"/>
        <end position="295"/>
    </location>
</feature>
<evidence type="ECO:0000256" key="5">
    <source>
        <dbReference type="ARBA" id="ARBA00021907"/>
    </source>
</evidence>
<keyword evidence="8 13" id="KW-0812">Transmembrane</keyword>
<dbReference type="GO" id="GO:0005886">
    <property type="term" value="C:plasma membrane"/>
    <property type="evidence" value="ECO:0007669"/>
    <property type="project" value="UniProtKB-SubCell"/>
</dbReference>
<dbReference type="Gene3D" id="3.30.70.3040">
    <property type="match status" value="1"/>
</dbReference>